<dbReference type="Gene3D" id="2.60.120.200">
    <property type="match status" value="3"/>
</dbReference>
<feature type="signal peptide" evidence="1">
    <location>
        <begin position="1"/>
        <end position="27"/>
    </location>
</feature>
<proteinExistence type="predicted"/>
<protein>
    <submittedName>
        <fullName evidence="2">Concanavalin A-like lectin/glucanases superfamily protein</fullName>
    </submittedName>
</protein>
<dbReference type="GO" id="GO:0004553">
    <property type="term" value="F:hydrolase activity, hydrolyzing O-glycosyl compounds"/>
    <property type="evidence" value="ECO:0007669"/>
    <property type="project" value="UniProtKB-ARBA"/>
</dbReference>
<dbReference type="Proteomes" id="UP000184130">
    <property type="component" value="Unassembled WGS sequence"/>
</dbReference>
<dbReference type="Pfam" id="PF13385">
    <property type="entry name" value="Laminin_G_3"/>
    <property type="match status" value="3"/>
</dbReference>
<dbReference type="CDD" id="cd00110">
    <property type="entry name" value="LamG"/>
    <property type="match status" value="1"/>
</dbReference>
<dbReference type="SUPFAM" id="SSF49899">
    <property type="entry name" value="Concanavalin A-like lectins/glucanases"/>
    <property type="match status" value="3"/>
</dbReference>
<gene>
    <name evidence="2" type="ORF">SAMN05216463_10621</name>
</gene>
<evidence type="ECO:0000313" key="3">
    <source>
        <dbReference type="Proteomes" id="UP000184130"/>
    </source>
</evidence>
<dbReference type="OrthoDB" id="976756at2"/>
<dbReference type="InterPro" id="IPR013320">
    <property type="entry name" value="ConA-like_dom_sf"/>
</dbReference>
<evidence type="ECO:0000313" key="2">
    <source>
        <dbReference type="EMBL" id="SHK56524.1"/>
    </source>
</evidence>
<sequence>MYQQKRIQLFLLLLTMLLLVGTQTVKADDNLPRIILPSLTTNGDDDGVIGSTSFITERQPYFTVYVWVRNEDHSDTYWKEAPTLYVDGHGVTLSDIHGDHGFNKSTDCYQYVCCDADSVYYIARTRPGFMAKNDDNKKFWLTYTNLANYSNCDQDWYIPVDIYISRNRNGAYHKIEVKGLMETDDGENEMTAKSYDDKEYFVETHVTKSPTELSTKLTHLQWSNPGKLTFTSTEMNEPSSGWGNYTINLEDVYSGTINYGENGSVTKDYSSNPNYKDSCSYKVGYNYCGVYNVDDHSRKYTDNGTTEFVFWINPAGNRYHISASGNANVAYMYDRDLTIFNRYYFWDNSLPVNITVKGLDRNIIKLELMDMYGRVVKTESFTEPQSIATIATPGKSDYLSYVRVTFDLSTNGFAIRFIDQANKGASTLPYPKDLNATYDAWNKKIKLTWNSENHSNNAGVNFYLYRKDIAANHDTLFIINAAQSYTNYSFEDKTAEYDTKYTYEVYYVPSGWNNTPKQPNLGTTLENACLNRTVQLSELSAKALDTKYQLDWSISPELDRSGYEFKVYRKAVTADNPNLNYTDFTETDKIGNIEVSNPKTLKYTYYDENFETDKTYSYMVVISNIQGTTRYTSPTIPDGKPGSSYVKSLKASHGNYTDKIKLEWSANLVGTDYLEYDIYRHKIVEGEDTVSSVASAELLSWTKINSSPVTSPTTSFIDNTDSGAEPGFYYAYAIVARTNGSDTQFSRLGTYGFMRSTGTVYGAINYQNGAYAAEGVKVTLESNATTNQVFNSMQFNGGEGGLHWTLDASRKAYFSGDFSVQMYVRPEADKNNGTCLLDMGGKLFVTLSDYDANSGYKLTFSDGTTSVTSTRSIMPDRFSHITFVHKGDNSAVLYIVAGDSIVSENISLPLSMSSMDGHVAVASDTDKAHTLNGYIDEVRFFDILLTEHDVKQNYNRILGGEEEGLKVYWNFDEGISTIRAAFDYSKTNSVNNENEAIVYAGHRTNIVTPSQNQLSLFGMTDTKGAYTISGIPYMGKGTTYSVVPTKGVHEFSPTTRTIYVSPTTLTFDPQNFEDKSSFHVKGIVYYENTTYPVKDCYFRLDGETILKDSNGNIIKTDDKGEYTLSVPIGDHFIQILKTDHTFLNNGRYPATGTKNFNDSISHLTFTDMTKAKVVGRVVGGAVEKGKPLGFGQSTANIGAATLTLLTASSLEDAKRMNVYIDSIQGTFDSNPDRIYYKQASDSIKNCQAYVGGKSEGDDKVKTITIKTDPENGEFAFYMPPVPYYISTVVDNNTEASASFSSKVLLDCSNISDSTCSVLTMGTDSLKYYYNTALVQTYTSSPVITVEQTDNTDGAFGDFKVPAGEVGDSVMAYTVTPDSIKYNYGYPIFLSGYKYDFKISSFERYVNYDPGVAENKREQHVPTAGYLTFRNPWAVNNDTVQVERAFLDSDGTYTYSFIPVYPNEVSPYTNNLNVSLTIGDNVYAWDWTNGSYVGPMECYVFGSVLTGNTSVTAAPDKLINIIRDPFGSNSNQTWSSGSVTDYAFKTSVGASVKLGSDTNNTSGIAIKIAEGAPGLYVKSGGMAEGNRGTGISWKVGFNLSGGVDWQFTTTENFSTSSQAYYDGPNGDLFIGVSGSLIYGDGLEVMLVDKQNGSYAVGTREVICTADSIETEFAYTQDHIINHLIPSFKRMREARLVQVSEAALLEKRASFVNNTDSIIYMTSLSPDDPRFGTCNDDSLAWGDQAVNTWDLKWRSDSLCTYGPSYTAFLPASAKYHNDEEMWDAIVTINSNIQLWEDYLSFNEKQKIEAYSNSPEKYYSFDSGSTVSYSASTSVTDNENLQLSHNLNTYKKFYAIAAANQGNVSAFSGGFTFTFDNTLDGTGSRSHKSSNTYTINLSDPVADNFHEVRIYKDPGDFSLITRQSDGQTSRNYEGEERTKYYHPGQYILSNATVQIETPKIFCAQPVLTGVPAGDPAVFQLKLTNPTLANLSRRIDFNLMVDYDKWGQMSEVSINGSPDAYNFDISLAPGDSAMVTLKVKPASNEINHIDSLHVSFYSAGQISMSDDIYLSAHFQPQAEPVTLTASKTLINTATDSTLVLTASGYNRDNSILNAVRMQQRKVGAPDWTTIHTWVKGTPAGSTESPLPESSIDTLINMRNQTAYPDAEYEFRAVTDCTVGSQDVLGESEIIKVTKDVTLPAPIHLPQPSDGVLSEGDEISIEFNEDIYSQSLTENDNFVIQSVLNTDSVAHDIALLLSGSNVAAASTQSKLTLGGTSFTICGWVKRDNTAGTFYQHGEANDALSLNIDADGYLLVEMKDTLGTRKTYKSNNTLPMDTWTYLAFVYDYQNESISAYAAYGDSETNLIVDEKVGKKLSAEGTIYVGKGLKGAMHELSLYSAALTWTTIKAQMYLGKGNTTPALIGYWRLDEGHGNISEDRARSRHMRLSANNAWYMENENISLALDNTNYASIPMGNLSMNNLNSYTVEMWAQVDPTSKSAKLMSLDEGQVLDVILNDGKLHLVADSVAYSTTTVINDNQWHHVALNVLKGAGGKAACLLVDGVAVLSNLESAKIPALAGAQLHLGIDLKGAIDEVRLWNATNTQESIVDRMYYRLDGSKTDGLVGYWPMEKSYYDVYDQRVYSFAVENMAKGATASTSLVASSAASLVAGNSAPGLKVAPNKTNLDFSFVANERTVSVTLDHSPEKLEGCTVFTTLRDYYDLHTNVGRPITWSFVVKQNTLSWNTDQIDMNVLADRDNTFTATLYNNGPADQEWSFTQLPSWLEASETSGLIFAHGSTQITFTVKSGNAIGKYFTTISARGQKGIDTPLDICLTVEGKKPDWTPKKYNESMSVIGQIKIDGLLSNDPNDMVGAFTEGGECIGVAQPVYYKTMDAYYVFLYIYGTKEMSAKADKVLFRLYDASTGFTYPMTTVSKDVVFSRDAIVGDVMKPVIWENNETVMQTVPLKPYYNWVSLNVIPAYSELSQVFSPVNNQVNSVELEDKTYYNENGKWDADTELKIGQMMKVDMNNAADLYVVGENMNPADCPVTIKHGVNWVGVPSTKYMTIDEAFAGLNPEELDYVKNQTSFSQFVNGKWFGSLSVIEPGKGYIYVSQSETSKTFTFPSDITEDVDTVNVLTSGVSANYYYPHNMAVTCTVHDKNNNPLKASSIAAYDNEGELRGHSVKCVRDSIYLVVISGKMTGEPLVLKANVPELSDEDQPVTILNFRIDHHLGNVRSPFVIGATITTDISETVFDASSRLSVFNLSGRQVYSGSYADFDRRNLTQNVVYIFREIKTDGTVNTRKVRIDR</sequence>
<keyword evidence="1" id="KW-0732">Signal</keyword>
<dbReference type="Gene3D" id="2.60.40.10">
    <property type="entry name" value="Immunoglobulins"/>
    <property type="match status" value="1"/>
</dbReference>
<organism evidence="2 3">
    <name type="scientific">Xylanibacter ruminicola</name>
    <name type="common">Prevotella ruminicola</name>
    <dbReference type="NCBI Taxonomy" id="839"/>
    <lineage>
        <taxon>Bacteria</taxon>
        <taxon>Pseudomonadati</taxon>
        <taxon>Bacteroidota</taxon>
        <taxon>Bacteroidia</taxon>
        <taxon>Bacteroidales</taxon>
        <taxon>Prevotellaceae</taxon>
        <taxon>Xylanibacter</taxon>
    </lineage>
</organism>
<feature type="chain" id="PRO_5013087767" evidence="1">
    <location>
        <begin position="28"/>
        <end position="3302"/>
    </location>
</feature>
<reference evidence="2 3" key="1">
    <citation type="submission" date="2016-11" db="EMBL/GenBank/DDBJ databases">
        <authorList>
            <person name="Jaros S."/>
            <person name="Januszkiewicz K."/>
            <person name="Wedrychowicz H."/>
        </authorList>
    </citation>
    <scope>NUCLEOTIDE SEQUENCE [LARGE SCALE GENOMIC DNA]</scope>
    <source>
        <strain evidence="2 3">KHT3</strain>
    </source>
</reference>
<keyword evidence="2" id="KW-0430">Lectin</keyword>
<dbReference type="GO" id="GO:0005975">
    <property type="term" value="P:carbohydrate metabolic process"/>
    <property type="evidence" value="ECO:0007669"/>
    <property type="project" value="UniProtKB-ARBA"/>
</dbReference>
<dbReference type="RefSeq" id="WP_081373108.1">
    <property type="nucleotide sequence ID" value="NZ_FRBD01000006.1"/>
</dbReference>
<dbReference type="EMBL" id="FRBD01000006">
    <property type="protein sequence ID" value="SHK56524.1"/>
    <property type="molecule type" value="Genomic_DNA"/>
</dbReference>
<dbReference type="InterPro" id="IPR001791">
    <property type="entry name" value="Laminin_G"/>
</dbReference>
<dbReference type="GO" id="GO:0030246">
    <property type="term" value="F:carbohydrate binding"/>
    <property type="evidence" value="ECO:0007669"/>
    <property type="project" value="UniProtKB-KW"/>
</dbReference>
<evidence type="ECO:0000256" key="1">
    <source>
        <dbReference type="SAM" id="SignalP"/>
    </source>
</evidence>
<dbReference type="InterPro" id="IPR013783">
    <property type="entry name" value="Ig-like_fold"/>
</dbReference>
<accession>A0A1M6THY2</accession>
<name>A0A1M6THY2_XYLRU</name>